<gene>
    <name evidence="2" type="ORF">PECUL_23A004449</name>
</gene>
<evidence type="ECO:0000313" key="3">
    <source>
        <dbReference type="Proteomes" id="UP001295444"/>
    </source>
</evidence>
<reference evidence="2" key="1">
    <citation type="submission" date="2022-03" db="EMBL/GenBank/DDBJ databases">
        <authorList>
            <person name="Alioto T."/>
            <person name="Alioto T."/>
            <person name="Gomez Garrido J."/>
        </authorList>
    </citation>
    <scope>NUCLEOTIDE SEQUENCE</scope>
</reference>
<dbReference type="EMBL" id="OW240917">
    <property type="protein sequence ID" value="CAH2300571.1"/>
    <property type="molecule type" value="Genomic_DNA"/>
</dbReference>
<feature type="region of interest" description="Disordered" evidence="1">
    <location>
        <begin position="1"/>
        <end position="118"/>
    </location>
</feature>
<keyword evidence="3" id="KW-1185">Reference proteome</keyword>
<name>A0AAD1WDZ7_PELCU</name>
<dbReference type="Proteomes" id="UP001295444">
    <property type="component" value="Chromosome 06"/>
</dbReference>
<accession>A0AAD1WDZ7</accession>
<evidence type="ECO:0000313" key="2">
    <source>
        <dbReference type="EMBL" id="CAH2300571.1"/>
    </source>
</evidence>
<proteinExistence type="predicted"/>
<dbReference type="AlphaFoldDB" id="A0AAD1WDZ7"/>
<feature type="compositionally biased region" description="Basic residues" evidence="1">
    <location>
        <begin position="34"/>
        <end position="60"/>
    </location>
</feature>
<evidence type="ECO:0000256" key="1">
    <source>
        <dbReference type="SAM" id="MobiDB-lite"/>
    </source>
</evidence>
<protein>
    <submittedName>
        <fullName evidence="2">Uncharacterized protein</fullName>
    </submittedName>
</protein>
<sequence>MQPHDHTNTRKTPRKPQSLRTQVHAGQHTATSRPTKRHSATQRKTGKKRRATGHNLHKRTCYQPTFSIPDHTEGNKSDPSNNSTKQDTHQAMIPPGEKKGDTTCPIRCPGSFPNQGIG</sequence>
<organism evidence="2 3">
    <name type="scientific">Pelobates cultripes</name>
    <name type="common">Western spadefoot toad</name>
    <dbReference type="NCBI Taxonomy" id="61616"/>
    <lineage>
        <taxon>Eukaryota</taxon>
        <taxon>Metazoa</taxon>
        <taxon>Chordata</taxon>
        <taxon>Craniata</taxon>
        <taxon>Vertebrata</taxon>
        <taxon>Euteleostomi</taxon>
        <taxon>Amphibia</taxon>
        <taxon>Batrachia</taxon>
        <taxon>Anura</taxon>
        <taxon>Pelobatoidea</taxon>
        <taxon>Pelobatidae</taxon>
        <taxon>Pelobates</taxon>
    </lineage>
</organism>